<keyword evidence="3 9" id="KW-0812">Transmembrane</keyword>
<evidence type="ECO:0000256" key="6">
    <source>
        <dbReference type="ARBA" id="ARBA00023136"/>
    </source>
</evidence>
<evidence type="ECO:0000313" key="10">
    <source>
        <dbReference type="EMBL" id="JAP88574.1"/>
    </source>
</evidence>
<evidence type="ECO:0000256" key="4">
    <source>
        <dbReference type="ARBA" id="ARBA00022725"/>
    </source>
</evidence>
<evidence type="ECO:0000256" key="9">
    <source>
        <dbReference type="SAM" id="Phobius"/>
    </source>
</evidence>
<evidence type="ECO:0000256" key="2">
    <source>
        <dbReference type="ARBA" id="ARBA00022606"/>
    </source>
</evidence>
<name>A0A146JYJ0_CONPF</name>
<dbReference type="GO" id="GO:0005549">
    <property type="term" value="F:odorant binding"/>
    <property type="evidence" value="ECO:0007669"/>
    <property type="project" value="InterPro"/>
</dbReference>
<dbReference type="InterPro" id="IPR004117">
    <property type="entry name" value="7tm6_olfct_rcpt"/>
</dbReference>
<accession>A0A146JYJ0</accession>
<feature type="transmembrane region" description="Helical" evidence="9">
    <location>
        <begin position="62"/>
        <end position="86"/>
    </location>
</feature>
<keyword evidence="2" id="KW-0716">Sensory transduction</keyword>
<dbReference type="GO" id="GO:0016020">
    <property type="term" value="C:membrane"/>
    <property type="evidence" value="ECO:0007669"/>
    <property type="project" value="UniProtKB-SubCell"/>
</dbReference>
<dbReference type="EMBL" id="GEDO01000052">
    <property type="protein sequence ID" value="JAP88574.1"/>
    <property type="molecule type" value="mRNA"/>
</dbReference>
<reference evidence="10" key="1">
    <citation type="submission" date="2015-12" db="EMBL/GenBank/DDBJ databases">
        <title>Antennal transcriptome and differential expression of olfactory genes in the yellow peach moth, Conogethes punctiferalis (Guen e) (Lepidoptera: Crambidae).</title>
        <authorList>
            <person name="Du Y."/>
        </authorList>
    </citation>
    <scope>NUCLEOTIDE SEQUENCE</scope>
    <source>
        <tissue evidence="10">Antennae</tissue>
    </source>
</reference>
<organism evidence="10">
    <name type="scientific">Conogethes punctiferalis</name>
    <name type="common">Durian fruit borer</name>
    <name type="synonym">Astura punctiferalis</name>
    <dbReference type="NCBI Taxonomy" id="1133088"/>
    <lineage>
        <taxon>Eukaryota</taxon>
        <taxon>Metazoa</taxon>
        <taxon>Ecdysozoa</taxon>
        <taxon>Arthropoda</taxon>
        <taxon>Hexapoda</taxon>
        <taxon>Insecta</taxon>
        <taxon>Pterygota</taxon>
        <taxon>Neoptera</taxon>
        <taxon>Endopterygota</taxon>
        <taxon>Lepidoptera</taxon>
        <taxon>Glossata</taxon>
        <taxon>Ditrysia</taxon>
        <taxon>Pyraloidea</taxon>
        <taxon>Crambidae</taxon>
        <taxon>Spilomelinae</taxon>
        <taxon>Conogethes</taxon>
    </lineage>
</organism>
<sequence>MVANMTIGVNFFNVVPFYNNLKNGMFNNNKPSDYKPQYSIYMGIPGLKQNEYFLISTVHNYFSSYFCSVLICAIDLLMFLMAFHLIGHIAALKHDLHNLPKP</sequence>
<feature type="non-terminal residue" evidence="10">
    <location>
        <position position="1"/>
    </location>
</feature>
<keyword evidence="8" id="KW-0807">Transducer</keyword>
<evidence type="ECO:0000256" key="7">
    <source>
        <dbReference type="ARBA" id="ARBA00023170"/>
    </source>
</evidence>
<proteinExistence type="evidence at transcript level"/>
<keyword evidence="7" id="KW-0675">Receptor</keyword>
<dbReference type="GO" id="GO:0004984">
    <property type="term" value="F:olfactory receptor activity"/>
    <property type="evidence" value="ECO:0007669"/>
    <property type="project" value="InterPro"/>
</dbReference>
<keyword evidence="5 9" id="KW-1133">Transmembrane helix</keyword>
<keyword evidence="4" id="KW-0552">Olfaction</keyword>
<keyword evidence="6 9" id="KW-0472">Membrane</keyword>
<evidence type="ECO:0000256" key="5">
    <source>
        <dbReference type="ARBA" id="ARBA00022989"/>
    </source>
</evidence>
<protein>
    <submittedName>
        <fullName evidence="10">OBP</fullName>
    </submittedName>
</protein>
<dbReference type="Pfam" id="PF02949">
    <property type="entry name" value="7tm_6"/>
    <property type="match status" value="1"/>
</dbReference>
<evidence type="ECO:0000256" key="1">
    <source>
        <dbReference type="ARBA" id="ARBA00004141"/>
    </source>
</evidence>
<comment type="subcellular location">
    <subcellularLocation>
        <location evidence="1">Membrane</location>
        <topology evidence="1">Multi-pass membrane protein</topology>
    </subcellularLocation>
</comment>
<evidence type="ECO:0000256" key="8">
    <source>
        <dbReference type="ARBA" id="ARBA00023224"/>
    </source>
</evidence>
<feature type="non-terminal residue" evidence="10">
    <location>
        <position position="102"/>
    </location>
</feature>
<evidence type="ECO:0000256" key="3">
    <source>
        <dbReference type="ARBA" id="ARBA00022692"/>
    </source>
</evidence>
<dbReference type="AlphaFoldDB" id="A0A146JYJ0"/>
<dbReference type="GO" id="GO:0007165">
    <property type="term" value="P:signal transduction"/>
    <property type="evidence" value="ECO:0007669"/>
    <property type="project" value="UniProtKB-KW"/>
</dbReference>